<dbReference type="EMBL" id="SDEE01002229">
    <property type="protein sequence ID" value="RXW11184.1"/>
    <property type="molecule type" value="Genomic_DNA"/>
</dbReference>
<reference evidence="1 2" key="1">
    <citation type="submission" date="2019-01" db="EMBL/GenBank/DDBJ databases">
        <title>Draft genome sequence of Psathyrella aberdarensis IHI B618.</title>
        <authorList>
            <person name="Buettner E."/>
            <person name="Kellner H."/>
        </authorList>
    </citation>
    <scope>NUCLEOTIDE SEQUENCE [LARGE SCALE GENOMIC DNA]</scope>
    <source>
        <strain evidence="1 2">IHI B618</strain>
    </source>
</reference>
<sequence>MPTIPPTCISTRNATAYVDPDSKEELETDLNVFFDGDTGKAHQVLHAVPVQNLPQGANLCAAPSVPPAVNQSLSEEPIQSESPNILKADRKQGASVMIGVFAPHLDNIQDAILKTKYHPDLISKLAP</sequence>
<gene>
    <name evidence="1" type="ORF">EST38_g14671</name>
</gene>
<accession>A0A4Q2CZ30</accession>
<comment type="caution">
    <text evidence="1">The sequence shown here is derived from an EMBL/GenBank/DDBJ whole genome shotgun (WGS) entry which is preliminary data.</text>
</comment>
<evidence type="ECO:0000313" key="1">
    <source>
        <dbReference type="EMBL" id="RXW11184.1"/>
    </source>
</evidence>
<organism evidence="1 2">
    <name type="scientific">Candolleomyces aberdarensis</name>
    <dbReference type="NCBI Taxonomy" id="2316362"/>
    <lineage>
        <taxon>Eukaryota</taxon>
        <taxon>Fungi</taxon>
        <taxon>Dikarya</taxon>
        <taxon>Basidiomycota</taxon>
        <taxon>Agaricomycotina</taxon>
        <taxon>Agaricomycetes</taxon>
        <taxon>Agaricomycetidae</taxon>
        <taxon>Agaricales</taxon>
        <taxon>Agaricineae</taxon>
        <taxon>Psathyrellaceae</taxon>
        <taxon>Candolleomyces</taxon>
    </lineage>
</organism>
<protein>
    <submittedName>
        <fullName evidence="1">Uncharacterized protein</fullName>
    </submittedName>
</protein>
<evidence type="ECO:0000313" key="2">
    <source>
        <dbReference type="Proteomes" id="UP000290288"/>
    </source>
</evidence>
<keyword evidence="2" id="KW-1185">Reference proteome</keyword>
<dbReference type="Proteomes" id="UP000290288">
    <property type="component" value="Unassembled WGS sequence"/>
</dbReference>
<proteinExistence type="predicted"/>
<name>A0A4Q2CZ30_9AGAR</name>
<dbReference type="AlphaFoldDB" id="A0A4Q2CZ30"/>